<comment type="subcellular location">
    <subcellularLocation>
        <location evidence="1">Golgi apparatus membrane</location>
        <topology evidence="1">Single-pass type IV membrane protein</topology>
    </subcellularLocation>
</comment>
<dbReference type="GO" id="GO:0005484">
    <property type="term" value="F:SNAP receptor activity"/>
    <property type="evidence" value="ECO:0007669"/>
    <property type="project" value="TreeGrafter"/>
</dbReference>
<comment type="similarity">
    <text evidence="2">Belongs to the syntaxin family.</text>
</comment>
<dbReference type="Pfam" id="PF05739">
    <property type="entry name" value="SNARE"/>
    <property type="match status" value="1"/>
</dbReference>
<keyword evidence="6 10" id="KW-1133">Transmembrane helix</keyword>
<dbReference type="GO" id="GO:0048278">
    <property type="term" value="P:vesicle docking"/>
    <property type="evidence" value="ECO:0007669"/>
    <property type="project" value="TreeGrafter"/>
</dbReference>
<dbReference type="GO" id="GO:0000149">
    <property type="term" value="F:SNARE binding"/>
    <property type="evidence" value="ECO:0007669"/>
    <property type="project" value="TreeGrafter"/>
</dbReference>
<accession>A0AAD5U3W3</accession>
<evidence type="ECO:0000256" key="5">
    <source>
        <dbReference type="ARBA" id="ARBA00022927"/>
    </source>
</evidence>
<evidence type="ECO:0000256" key="10">
    <source>
        <dbReference type="SAM" id="Phobius"/>
    </source>
</evidence>
<dbReference type="GO" id="GO:0006906">
    <property type="term" value="P:vesicle fusion"/>
    <property type="evidence" value="ECO:0007669"/>
    <property type="project" value="TreeGrafter"/>
</dbReference>
<evidence type="ECO:0000256" key="8">
    <source>
        <dbReference type="ARBA" id="ARBA00023054"/>
    </source>
</evidence>
<keyword evidence="5" id="KW-0653">Protein transport</keyword>
<evidence type="ECO:0000259" key="11">
    <source>
        <dbReference type="PROSITE" id="PS50192"/>
    </source>
</evidence>
<dbReference type="Proteomes" id="UP001211065">
    <property type="component" value="Unassembled WGS sequence"/>
</dbReference>
<evidence type="ECO:0000256" key="4">
    <source>
        <dbReference type="ARBA" id="ARBA00022692"/>
    </source>
</evidence>
<dbReference type="GO" id="GO:0000139">
    <property type="term" value="C:Golgi membrane"/>
    <property type="evidence" value="ECO:0007669"/>
    <property type="project" value="UniProtKB-SubCell"/>
</dbReference>
<keyword evidence="7" id="KW-0333">Golgi apparatus</keyword>
<dbReference type="EMBL" id="JADGJW010000197">
    <property type="protein sequence ID" value="KAJ3221997.1"/>
    <property type="molecule type" value="Genomic_DNA"/>
</dbReference>
<organism evidence="12 13">
    <name type="scientific">Clydaea vesicula</name>
    <dbReference type="NCBI Taxonomy" id="447962"/>
    <lineage>
        <taxon>Eukaryota</taxon>
        <taxon>Fungi</taxon>
        <taxon>Fungi incertae sedis</taxon>
        <taxon>Chytridiomycota</taxon>
        <taxon>Chytridiomycota incertae sedis</taxon>
        <taxon>Chytridiomycetes</taxon>
        <taxon>Lobulomycetales</taxon>
        <taxon>Lobulomycetaceae</taxon>
        <taxon>Clydaea</taxon>
    </lineage>
</organism>
<keyword evidence="4 10" id="KW-0812">Transmembrane</keyword>
<dbReference type="PANTHER" id="PTHR19957:SF83">
    <property type="entry name" value="SYNTAXIN-16"/>
    <property type="match status" value="1"/>
</dbReference>
<feature type="transmembrane region" description="Helical" evidence="10">
    <location>
        <begin position="280"/>
        <end position="300"/>
    </location>
</feature>
<feature type="domain" description="T-SNARE coiled-coil homology" evidence="11">
    <location>
        <begin position="210"/>
        <end position="272"/>
    </location>
</feature>
<dbReference type="InterPro" id="IPR010989">
    <property type="entry name" value="SNARE"/>
</dbReference>
<sequence>MGATRSRTTLFVQYRNTFSRSNKSTRNTGNSFDVSERANLLGQDINKGDVVVELSALPPKWVDIVEEIEEDFAKLKQKINQLENLHKKNVLPGFEERLPDEANMDLLTQDITSLFHAAQVKIKRIHNEHQLHGIQQASVVGKNIQISLATKLQELSGSFRKTQSSFLQKLRGREAKNRHNVFSSEDQNTEDDELDAVFTDSQLQTINDNERAITQREKEINEIVQSINGLAVIFKELQTMVIDQGTILDRIDYNIEQVNVHVEGAHGELVKAYAYQNNKVGKICIIVLSVIVFILIIVVLTKKRK</sequence>
<reference evidence="12" key="1">
    <citation type="submission" date="2020-05" db="EMBL/GenBank/DDBJ databases">
        <title>Phylogenomic resolution of chytrid fungi.</title>
        <authorList>
            <person name="Stajich J.E."/>
            <person name="Amses K."/>
            <person name="Simmons R."/>
            <person name="Seto K."/>
            <person name="Myers J."/>
            <person name="Bonds A."/>
            <person name="Quandt C.A."/>
            <person name="Barry K."/>
            <person name="Liu P."/>
            <person name="Grigoriev I."/>
            <person name="Longcore J.E."/>
            <person name="James T.Y."/>
        </authorList>
    </citation>
    <scope>NUCLEOTIDE SEQUENCE</scope>
    <source>
        <strain evidence="12">JEL0476</strain>
    </source>
</reference>
<name>A0AAD5U3W3_9FUNG</name>
<evidence type="ECO:0000256" key="1">
    <source>
        <dbReference type="ARBA" id="ARBA00004409"/>
    </source>
</evidence>
<protein>
    <recommendedName>
        <fullName evidence="11">t-SNARE coiled-coil homology domain-containing protein</fullName>
    </recommendedName>
</protein>
<evidence type="ECO:0000313" key="13">
    <source>
        <dbReference type="Proteomes" id="UP001211065"/>
    </source>
</evidence>
<keyword evidence="8" id="KW-0175">Coiled coil</keyword>
<dbReference type="GO" id="GO:0006886">
    <property type="term" value="P:intracellular protein transport"/>
    <property type="evidence" value="ECO:0007669"/>
    <property type="project" value="TreeGrafter"/>
</dbReference>
<evidence type="ECO:0000313" key="12">
    <source>
        <dbReference type="EMBL" id="KAJ3221997.1"/>
    </source>
</evidence>
<evidence type="ECO:0000256" key="9">
    <source>
        <dbReference type="ARBA" id="ARBA00023136"/>
    </source>
</evidence>
<evidence type="ECO:0000256" key="6">
    <source>
        <dbReference type="ARBA" id="ARBA00022989"/>
    </source>
</evidence>
<proteinExistence type="inferred from homology"/>
<keyword evidence="3" id="KW-0813">Transport</keyword>
<dbReference type="SUPFAM" id="SSF47661">
    <property type="entry name" value="t-snare proteins"/>
    <property type="match status" value="1"/>
</dbReference>
<keyword evidence="13" id="KW-1185">Reference proteome</keyword>
<dbReference type="Gene3D" id="1.20.58.70">
    <property type="match status" value="1"/>
</dbReference>
<dbReference type="AlphaFoldDB" id="A0AAD5U3W3"/>
<dbReference type="PROSITE" id="PS50192">
    <property type="entry name" value="T_SNARE"/>
    <property type="match status" value="1"/>
</dbReference>
<evidence type="ECO:0000256" key="2">
    <source>
        <dbReference type="ARBA" id="ARBA00009063"/>
    </source>
</evidence>
<evidence type="ECO:0000256" key="7">
    <source>
        <dbReference type="ARBA" id="ARBA00023034"/>
    </source>
</evidence>
<keyword evidence="9 10" id="KW-0472">Membrane</keyword>
<evidence type="ECO:0000256" key="3">
    <source>
        <dbReference type="ARBA" id="ARBA00022448"/>
    </source>
</evidence>
<dbReference type="PANTHER" id="PTHR19957">
    <property type="entry name" value="SYNTAXIN"/>
    <property type="match status" value="1"/>
</dbReference>
<dbReference type="CDD" id="cd15845">
    <property type="entry name" value="SNARE_syntaxin16"/>
    <property type="match status" value="1"/>
</dbReference>
<dbReference type="InterPro" id="IPR045242">
    <property type="entry name" value="Syntaxin"/>
</dbReference>
<dbReference type="GO" id="GO:0031201">
    <property type="term" value="C:SNARE complex"/>
    <property type="evidence" value="ECO:0007669"/>
    <property type="project" value="TreeGrafter"/>
</dbReference>
<dbReference type="SMART" id="SM00397">
    <property type="entry name" value="t_SNARE"/>
    <property type="match status" value="1"/>
</dbReference>
<gene>
    <name evidence="12" type="ORF">HK099_002814</name>
</gene>
<comment type="caution">
    <text evidence="12">The sequence shown here is derived from an EMBL/GenBank/DDBJ whole genome shotgun (WGS) entry which is preliminary data.</text>
</comment>
<dbReference type="InterPro" id="IPR000727">
    <property type="entry name" value="T_SNARE_dom"/>
</dbReference>